<dbReference type="EMBL" id="LR134476">
    <property type="protein sequence ID" value="VEI13849.1"/>
    <property type="molecule type" value="Genomic_DNA"/>
</dbReference>
<sequence length="144" mass="15057">MARAQIKLPTAFIDALDAASAIVDTSAEDVLKAGAAVVEPRLRANLTAAIGQGVTPSRSTGQLLAALGTTSVKVNSRGEYNLKVGFAENRSDGRSNALIANVLEHGRSNQAARPFLAPTRNQTRKPATEAMKHTLTAAINQIAP</sequence>
<name>A0A3S4Z660_9ACTO</name>
<dbReference type="Proteomes" id="UP000269542">
    <property type="component" value="Chromosome"/>
</dbReference>
<dbReference type="KEGG" id="tbw:NCTC13354_01572"/>
<protein>
    <submittedName>
        <fullName evidence="1">Phage protein, HK97 gp10 family</fullName>
    </submittedName>
</protein>
<dbReference type="InterPro" id="IPR010064">
    <property type="entry name" value="HK97-gp10_tail"/>
</dbReference>
<evidence type="ECO:0000313" key="2">
    <source>
        <dbReference type="Proteomes" id="UP000269542"/>
    </source>
</evidence>
<gene>
    <name evidence="1" type="ORF">NCTC13354_01572</name>
</gene>
<proteinExistence type="predicted"/>
<dbReference type="NCBIfam" id="TIGR01725">
    <property type="entry name" value="phge_HK97_gp10"/>
    <property type="match status" value="1"/>
</dbReference>
<organism evidence="1 2">
    <name type="scientific">Trueperella bialowiezensis</name>
    <dbReference type="NCBI Taxonomy" id="312285"/>
    <lineage>
        <taxon>Bacteria</taxon>
        <taxon>Bacillati</taxon>
        <taxon>Actinomycetota</taxon>
        <taxon>Actinomycetes</taxon>
        <taxon>Actinomycetales</taxon>
        <taxon>Actinomycetaceae</taxon>
        <taxon>Trueperella</taxon>
    </lineage>
</organism>
<evidence type="ECO:0000313" key="1">
    <source>
        <dbReference type="EMBL" id="VEI13849.1"/>
    </source>
</evidence>
<dbReference type="RefSeq" id="WP_126416909.1">
    <property type="nucleotide sequence ID" value="NZ_LR134476.1"/>
</dbReference>
<dbReference type="AlphaFoldDB" id="A0A3S4Z660"/>
<dbReference type="OrthoDB" id="3078321at2"/>
<reference evidence="1 2" key="1">
    <citation type="submission" date="2018-12" db="EMBL/GenBank/DDBJ databases">
        <authorList>
            <consortium name="Pathogen Informatics"/>
        </authorList>
    </citation>
    <scope>NUCLEOTIDE SEQUENCE [LARGE SCALE GENOMIC DNA]</scope>
    <source>
        <strain evidence="1 2">NCTC13354</strain>
    </source>
</reference>
<keyword evidence="2" id="KW-1185">Reference proteome</keyword>
<accession>A0A3S4Z660</accession>